<evidence type="ECO:0000256" key="1">
    <source>
        <dbReference type="SAM" id="MobiDB-lite"/>
    </source>
</evidence>
<comment type="caution">
    <text evidence="3">The sequence shown here is derived from an EMBL/GenBank/DDBJ whole genome shotgun (WGS) entry which is preliminary data.</text>
</comment>
<dbReference type="InterPro" id="IPR008889">
    <property type="entry name" value="VQ"/>
</dbReference>
<feature type="region of interest" description="Disordered" evidence="1">
    <location>
        <begin position="1"/>
        <end position="20"/>
    </location>
</feature>
<name>A0A9D4UPZ4_ADICA</name>
<evidence type="ECO:0000259" key="2">
    <source>
        <dbReference type="Pfam" id="PF05678"/>
    </source>
</evidence>
<proteinExistence type="predicted"/>
<reference evidence="3" key="1">
    <citation type="submission" date="2021-01" db="EMBL/GenBank/DDBJ databases">
        <title>Adiantum capillus-veneris genome.</title>
        <authorList>
            <person name="Fang Y."/>
            <person name="Liao Q."/>
        </authorList>
    </citation>
    <scope>NUCLEOTIDE SEQUENCE</scope>
    <source>
        <strain evidence="3">H3</strain>
        <tissue evidence="3">Leaf</tissue>
    </source>
</reference>
<feature type="compositionally biased region" description="Polar residues" evidence="1">
    <location>
        <begin position="1"/>
        <end position="10"/>
    </location>
</feature>
<evidence type="ECO:0000313" key="4">
    <source>
        <dbReference type="Proteomes" id="UP000886520"/>
    </source>
</evidence>
<keyword evidence="4" id="KW-1185">Reference proteome</keyword>
<dbReference type="AlphaFoldDB" id="A0A9D4UPZ4"/>
<organism evidence="3 4">
    <name type="scientific">Adiantum capillus-veneris</name>
    <name type="common">Maidenhair fern</name>
    <dbReference type="NCBI Taxonomy" id="13818"/>
    <lineage>
        <taxon>Eukaryota</taxon>
        <taxon>Viridiplantae</taxon>
        <taxon>Streptophyta</taxon>
        <taxon>Embryophyta</taxon>
        <taxon>Tracheophyta</taxon>
        <taxon>Polypodiopsida</taxon>
        <taxon>Polypodiidae</taxon>
        <taxon>Polypodiales</taxon>
        <taxon>Pteridineae</taxon>
        <taxon>Pteridaceae</taxon>
        <taxon>Vittarioideae</taxon>
        <taxon>Adiantum</taxon>
    </lineage>
</organism>
<evidence type="ECO:0000313" key="3">
    <source>
        <dbReference type="EMBL" id="KAI5071944.1"/>
    </source>
</evidence>
<accession>A0A9D4UPZ4</accession>
<feature type="compositionally biased region" description="Low complexity" evidence="1">
    <location>
        <begin position="53"/>
        <end position="65"/>
    </location>
</feature>
<protein>
    <recommendedName>
        <fullName evidence="2">VQ domain-containing protein</fullName>
    </recommendedName>
</protein>
<dbReference type="Pfam" id="PF05678">
    <property type="entry name" value="VQ"/>
    <property type="match status" value="1"/>
</dbReference>
<feature type="region of interest" description="Disordered" evidence="1">
    <location>
        <begin position="51"/>
        <end position="70"/>
    </location>
</feature>
<dbReference type="EMBL" id="JABFUD020000013">
    <property type="protein sequence ID" value="KAI5071944.1"/>
    <property type="molecule type" value="Genomic_DNA"/>
</dbReference>
<dbReference type="Proteomes" id="UP000886520">
    <property type="component" value="Chromosome 13"/>
</dbReference>
<sequence>MTYALNNTASKGLREQSGKKPTIRVVQIHNPVYVQTDVLSFPSLVQKLTGMQSSTSSTRSDSYTSGADSASASLMRSPSLELCNLAGAAQPEDGAAEDRRACELVEDLIGSLNSACGAAADGSLGHCCCSSSFHNSMYPSFHHHQAHHHHHHHQEYCRSLQNKLDLGIIGADHHDRLKSLKMQQRHGFSDLDIWAGLLSDQTLPDISTLPPLLF</sequence>
<feature type="domain" description="VQ" evidence="2">
    <location>
        <begin position="28"/>
        <end position="53"/>
    </location>
</feature>
<dbReference type="OrthoDB" id="691083at2759"/>
<gene>
    <name evidence="3" type="ORF">GOP47_0014195</name>
</gene>